<dbReference type="InterPro" id="IPR016167">
    <property type="entry name" value="FAD-bd_PCMH_sub1"/>
</dbReference>
<evidence type="ECO:0000256" key="3">
    <source>
        <dbReference type="ARBA" id="ARBA00004496"/>
    </source>
</evidence>
<feature type="active site" evidence="19">
    <location>
        <position position="334"/>
    </location>
</feature>
<gene>
    <name evidence="19 21" type="primary">murB</name>
    <name evidence="21" type="ORF">G9Q97_23070</name>
</gene>
<evidence type="ECO:0000256" key="8">
    <source>
        <dbReference type="ARBA" id="ARBA00022618"/>
    </source>
</evidence>
<keyword evidence="7 19" id="KW-0963">Cytoplasm</keyword>
<evidence type="ECO:0000256" key="12">
    <source>
        <dbReference type="ARBA" id="ARBA00022960"/>
    </source>
</evidence>
<dbReference type="InterPro" id="IPR011601">
    <property type="entry name" value="MurB_C"/>
</dbReference>
<dbReference type="Gene3D" id="3.30.43.10">
    <property type="entry name" value="Uridine Diphospho-n-acetylenolpyruvylglucosamine Reductase, domain 2"/>
    <property type="match status" value="1"/>
</dbReference>
<dbReference type="NCBIfam" id="NF000755">
    <property type="entry name" value="PRK00046.1"/>
    <property type="match status" value="1"/>
</dbReference>
<keyword evidence="8 19" id="KW-0132">Cell division</keyword>
<keyword evidence="22" id="KW-1185">Reference proteome</keyword>
<evidence type="ECO:0000256" key="5">
    <source>
        <dbReference type="ARBA" id="ARBA00012518"/>
    </source>
</evidence>
<feature type="active site" evidence="19">
    <location>
        <position position="164"/>
    </location>
</feature>
<dbReference type="InterPro" id="IPR036318">
    <property type="entry name" value="FAD-bd_PCMH-like_sf"/>
</dbReference>
<name>A0ABX0HD46_9BACT</name>
<keyword evidence="15 19" id="KW-0131">Cell cycle</keyword>
<dbReference type="EC" id="1.3.1.98" evidence="5 19"/>
<evidence type="ECO:0000256" key="1">
    <source>
        <dbReference type="ARBA" id="ARBA00001974"/>
    </source>
</evidence>
<evidence type="ECO:0000313" key="22">
    <source>
        <dbReference type="Proteomes" id="UP000649799"/>
    </source>
</evidence>
<dbReference type="PROSITE" id="PS51387">
    <property type="entry name" value="FAD_PCMH"/>
    <property type="match status" value="1"/>
</dbReference>
<evidence type="ECO:0000256" key="14">
    <source>
        <dbReference type="ARBA" id="ARBA00023002"/>
    </source>
</evidence>
<comment type="function">
    <text evidence="2 19">Cell wall formation.</text>
</comment>
<evidence type="ECO:0000256" key="18">
    <source>
        <dbReference type="ARBA" id="ARBA00048914"/>
    </source>
</evidence>
<comment type="pathway">
    <text evidence="4 19">Cell wall biogenesis; peptidoglycan biosynthesis.</text>
</comment>
<keyword evidence="12 19" id="KW-0133">Cell shape</keyword>
<feature type="domain" description="FAD-binding PCMH-type" evidence="20">
    <location>
        <begin position="16"/>
        <end position="188"/>
    </location>
</feature>
<evidence type="ECO:0000256" key="7">
    <source>
        <dbReference type="ARBA" id="ARBA00022490"/>
    </source>
</evidence>
<evidence type="ECO:0000256" key="19">
    <source>
        <dbReference type="HAMAP-Rule" id="MF_00037"/>
    </source>
</evidence>
<comment type="cofactor">
    <cofactor evidence="1 19">
        <name>FAD</name>
        <dbReference type="ChEBI" id="CHEBI:57692"/>
    </cofactor>
</comment>
<evidence type="ECO:0000256" key="4">
    <source>
        <dbReference type="ARBA" id="ARBA00004752"/>
    </source>
</evidence>
<evidence type="ECO:0000256" key="15">
    <source>
        <dbReference type="ARBA" id="ARBA00023306"/>
    </source>
</evidence>
<evidence type="ECO:0000256" key="17">
    <source>
        <dbReference type="ARBA" id="ARBA00031026"/>
    </source>
</evidence>
<dbReference type="Proteomes" id="UP000649799">
    <property type="component" value="Unassembled WGS sequence"/>
</dbReference>
<evidence type="ECO:0000256" key="16">
    <source>
        <dbReference type="ARBA" id="ARBA00023316"/>
    </source>
</evidence>
<dbReference type="EMBL" id="JAANYN010000016">
    <property type="protein sequence ID" value="NHE59698.1"/>
    <property type="molecule type" value="Genomic_DNA"/>
</dbReference>
<keyword evidence="14 19" id="KW-0560">Oxidoreductase</keyword>
<keyword evidence="10 19" id="KW-0274">FAD</keyword>
<accession>A0ABX0HD46</accession>
<evidence type="ECO:0000256" key="13">
    <source>
        <dbReference type="ARBA" id="ARBA00022984"/>
    </source>
</evidence>
<protein>
    <recommendedName>
        <fullName evidence="6 19">UDP-N-acetylenolpyruvoylglucosamine reductase</fullName>
        <ecNumber evidence="5 19">1.3.1.98</ecNumber>
    </recommendedName>
    <alternativeName>
        <fullName evidence="17 19">UDP-N-acetylmuramate dehydrogenase</fullName>
    </alternativeName>
</protein>
<dbReference type="InterPro" id="IPR006094">
    <property type="entry name" value="Oxid_FAD_bind_N"/>
</dbReference>
<dbReference type="Gene3D" id="3.30.465.10">
    <property type="match status" value="1"/>
</dbReference>
<keyword evidence="9 19" id="KW-0285">Flavoprotein</keyword>
<comment type="catalytic activity">
    <reaction evidence="18 19">
        <text>UDP-N-acetyl-alpha-D-muramate + NADP(+) = UDP-N-acetyl-3-O-(1-carboxyvinyl)-alpha-D-glucosamine + NADPH + H(+)</text>
        <dbReference type="Rhea" id="RHEA:12248"/>
        <dbReference type="ChEBI" id="CHEBI:15378"/>
        <dbReference type="ChEBI" id="CHEBI:57783"/>
        <dbReference type="ChEBI" id="CHEBI:58349"/>
        <dbReference type="ChEBI" id="CHEBI:68483"/>
        <dbReference type="ChEBI" id="CHEBI:70757"/>
        <dbReference type="EC" id="1.3.1.98"/>
    </reaction>
</comment>
<dbReference type="NCBIfam" id="TIGR00179">
    <property type="entry name" value="murB"/>
    <property type="match status" value="1"/>
</dbReference>
<dbReference type="InterPro" id="IPR016169">
    <property type="entry name" value="FAD-bd_PCMH_sub2"/>
</dbReference>
<dbReference type="InterPro" id="IPR003170">
    <property type="entry name" value="MurB"/>
</dbReference>
<keyword evidence="16 19" id="KW-0961">Cell wall biogenesis/degradation</keyword>
<dbReference type="PANTHER" id="PTHR21071">
    <property type="entry name" value="UDP-N-ACETYLENOLPYRUVOYLGLUCOSAMINE REDUCTASE"/>
    <property type="match status" value="1"/>
</dbReference>
<dbReference type="SUPFAM" id="SSF56176">
    <property type="entry name" value="FAD-binding/transporter-associated domain-like"/>
    <property type="match status" value="1"/>
</dbReference>
<sequence>MKIQENISLSAYNTFGINKKARFLCEAESREDVLYAFNQSRILNKPLFVLGGGSNILLLEDLDAVVLKINIQGIDSIREDGEQVILKVGAGVVWHDLVRYSIEMGLSGLENLSLIPGTVGAAPMQNIGAYGVEIKSVFDHLEAMEIPSGKLRVFTGKDCRFGYRESIFKNKLKGKYIITHVAFRLNKKHQPNINYGDIRLTLKEMGNAYPSPVNISEAVVKIRQQKLPDPKELGNAGSFFKNPTIPLFDFNQLKNQYPEIPGYPVEDNRVKIPAAWLIDTAGWKGKRCGAIGVHEKQPLVLVNYGGGTGTDILELSGKIQADILGKFGIQLEREVNTISSENLIQL</sequence>
<keyword evidence="13 19" id="KW-0573">Peptidoglycan synthesis</keyword>
<feature type="active site" description="Proton donor" evidence="19">
    <location>
        <position position="238"/>
    </location>
</feature>
<dbReference type="HAMAP" id="MF_00037">
    <property type="entry name" value="MurB"/>
    <property type="match status" value="1"/>
</dbReference>
<dbReference type="InterPro" id="IPR016166">
    <property type="entry name" value="FAD-bd_PCMH"/>
</dbReference>
<evidence type="ECO:0000256" key="2">
    <source>
        <dbReference type="ARBA" id="ARBA00003921"/>
    </source>
</evidence>
<evidence type="ECO:0000256" key="10">
    <source>
        <dbReference type="ARBA" id="ARBA00022827"/>
    </source>
</evidence>
<evidence type="ECO:0000256" key="11">
    <source>
        <dbReference type="ARBA" id="ARBA00022857"/>
    </source>
</evidence>
<evidence type="ECO:0000256" key="6">
    <source>
        <dbReference type="ARBA" id="ARBA00015188"/>
    </source>
</evidence>
<dbReference type="Pfam" id="PF02873">
    <property type="entry name" value="MurB_C"/>
    <property type="match status" value="1"/>
</dbReference>
<dbReference type="InterPro" id="IPR036635">
    <property type="entry name" value="MurB_C_sf"/>
</dbReference>
<comment type="similarity">
    <text evidence="19">Belongs to the MurB family.</text>
</comment>
<proteinExistence type="inferred from homology"/>
<organism evidence="21 22">
    <name type="scientific">Cyclobacterium plantarum</name>
    <dbReference type="NCBI Taxonomy" id="2716263"/>
    <lineage>
        <taxon>Bacteria</taxon>
        <taxon>Pseudomonadati</taxon>
        <taxon>Bacteroidota</taxon>
        <taxon>Cytophagia</taxon>
        <taxon>Cytophagales</taxon>
        <taxon>Cyclobacteriaceae</taxon>
        <taxon>Cyclobacterium</taxon>
    </lineage>
</organism>
<keyword evidence="11 19" id="KW-0521">NADP</keyword>
<evidence type="ECO:0000259" key="20">
    <source>
        <dbReference type="PROSITE" id="PS51387"/>
    </source>
</evidence>
<evidence type="ECO:0000256" key="9">
    <source>
        <dbReference type="ARBA" id="ARBA00022630"/>
    </source>
</evidence>
<comment type="caution">
    <text evidence="21">The sequence shown here is derived from an EMBL/GenBank/DDBJ whole genome shotgun (WGS) entry which is preliminary data.</text>
</comment>
<dbReference type="Pfam" id="PF01565">
    <property type="entry name" value="FAD_binding_4"/>
    <property type="match status" value="1"/>
</dbReference>
<comment type="subcellular location">
    <subcellularLocation>
        <location evidence="3 19">Cytoplasm</location>
    </subcellularLocation>
</comment>
<evidence type="ECO:0000313" key="21">
    <source>
        <dbReference type="EMBL" id="NHE59698.1"/>
    </source>
</evidence>
<dbReference type="PANTHER" id="PTHR21071:SF4">
    <property type="entry name" value="UDP-N-ACETYLENOLPYRUVOYLGLUCOSAMINE REDUCTASE"/>
    <property type="match status" value="1"/>
</dbReference>
<reference evidence="21 22" key="1">
    <citation type="submission" date="2020-03" db="EMBL/GenBank/DDBJ databases">
        <title>Cyclobacterium plantarum sp. nov., a marine bacterium isolated from a coastal-marine wetland.</title>
        <authorList>
            <person name="Sanchez-Porro C."/>
            <person name="Ventosa A."/>
            <person name="Amoozegar M."/>
        </authorList>
    </citation>
    <scope>NUCLEOTIDE SEQUENCE [LARGE SCALE GENOMIC DNA]</scope>
    <source>
        <strain evidence="21 22">GBPx2</strain>
    </source>
</reference>
<dbReference type="SUPFAM" id="SSF56194">
    <property type="entry name" value="Uridine diphospho-N-Acetylenolpyruvylglucosamine reductase, MurB, C-terminal domain"/>
    <property type="match status" value="1"/>
</dbReference>
<dbReference type="Gene3D" id="3.90.78.10">
    <property type="entry name" value="UDP-N-acetylenolpyruvoylglucosamine reductase, C-terminal domain"/>
    <property type="match status" value="1"/>
</dbReference>
<dbReference type="GO" id="GO:0008762">
    <property type="term" value="F:UDP-N-acetylmuramate dehydrogenase activity"/>
    <property type="evidence" value="ECO:0007669"/>
    <property type="project" value="UniProtKB-EC"/>
</dbReference>